<feature type="transmembrane region" description="Helical" evidence="11">
    <location>
        <begin position="299"/>
        <end position="322"/>
    </location>
</feature>
<dbReference type="Gene3D" id="1.20.58.390">
    <property type="entry name" value="Neurotransmitter-gated ion-channel transmembrane domain"/>
    <property type="match status" value="1"/>
</dbReference>
<dbReference type="AlphaFoldDB" id="A0A7I8W920"/>
<feature type="region of interest" description="Disordered" evidence="12">
    <location>
        <begin position="367"/>
        <end position="411"/>
    </location>
</feature>
<keyword evidence="16" id="KW-1185">Reference proteome</keyword>
<comment type="caution">
    <text evidence="15">The sequence shown here is derived from an EMBL/GenBank/DDBJ whole genome shotgun (WGS) entry which is preliminary data.</text>
</comment>
<dbReference type="GO" id="GO:0005230">
    <property type="term" value="F:extracellular ligand-gated monoatomic ion channel activity"/>
    <property type="evidence" value="ECO:0007669"/>
    <property type="project" value="InterPro"/>
</dbReference>
<accession>A0A7I8W920</accession>
<evidence type="ECO:0000313" key="15">
    <source>
        <dbReference type="EMBL" id="CAD5124623.1"/>
    </source>
</evidence>
<dbReference type="OrthoDB" id="407674at2759"/>
<feature type="signal peptide" evidence="11">
    <location>
        <begin position="1"/>
        <end position="18"/>
    </location>
</feature>
<dbReference type="SUPFAM" id="SSF90112">
    <property type="entry name" value="Neurotransmitter-gated ion-channel transmembrane pore"/>
    <property type="match status" value="1"/>
</dbReference>
<dbReference type="SUPFAM" id="SSF63712">
    <property type="entry name" value="Nicotinic receptor ligand binding domain-like"/>
    <property type="match status" value="1"/>
</dbReference>
<keyword evidence="6 11" id="KW-0732">Signal</keyword>
<keyword evidence="4" id="KW-1003">Cell membrane</keyword>
<evidence type="ECO:0000256" key="3">
    <source>
        <dbReference type="ARBA" id="ARBA00022448"/>
    </source>
</evidence>
<dbReference type="Gene3D" id="2.70.170.10">
    <property type="entry name" value="Neurotransmitter-gated ion-channel ligand-binding domain"/>
    <property type="match status" value="1"/>
</dbReference>
<evidence type="ECO:0000256" key="12">
    <source>
        <dbReference type="SAM" id="MobiDB-lite"/>
    </source>
</evidence>
<dbReference type="PRINTS" id="PR00253">
    <property type="entry name" value="GABAARECEPTR"/>
</dbReference>
<feature type="domain" description="Neurotransmitter-gated ion-channel ligand-binding" evidence="13">
    <location>
        <begin position="33"/>
        <end position="232"/>
    </location>
</feature>
<dbReference type="InterPro" id="IPR006029">
    <property type="entry name" value="Neurotrans-gated_channel_TM"/>
</dbReference>
<dbReference type="GO" id="GO:0004888">
    <property type="term" value="F:transmembrane signaling receptor activity"/>
    <property type="evidence" value="ECO:0007669"/>
    <property type="project" value="InterPro"/>
</dbReference>
<dbReference type="CDD" id="cd19049">
    <property type="entry name" value="LGIC_TM_anion"/>
    <property type="match status" value="1"/>
</dbReference>
<evidence type="ECO:0000256" key="4">
    <source>
        <dbReference type="ARBA" id="ARBA00022475"/>
    </source>
</evidence>
<evidence type="ECO:0000256" key="9">
    <source>
        <dbReference type="ARBA" id="ARBA00023136"/>
    </source>
</evidence>
<dbReference type="PROSITE" id="PS00236">
    <property type="entry name" value="NEUROTR_ION_CHANNEL"/>
    <property type="match status" value="1"/>
</dbReference>
<keyword evidence="8 11" id="KW-0406">Ion transport</keyword>
<dbReference type="InterPro" id="IPR018000">
    <property type="entry name" value="Neurotransmitter_ion_chnl_CS"/>
</dbReference>
<evidence type="ECO:0000256" key="1">
    <source>
        <dbReference type="ARBA" id="ARBA00004141"/>
    </source>
</evidence>
<keyword evidence="10 11" id="KW-0407">Ion channel</keyword>
<evidence type="ECO:0000256" key="8">
    <source>
        <dbReference type="ARBA" id="ARBA00023065"/>
    </source>
</evidence>
<feature type="transmembrane region" description="Helical" evidence="11">
    <location>
        <begin position="234"/>
        <end position="256"/>
    </location>
</feature>
<gene>
    <name evidence="15" type="ORF">DGYR_LOCUS12137</name>
</gene>
<dbReference type="Pfam" id="PF02931">
    <property type="entry name" value="Neur_chan_LBD"/>
    <property type="match status" value="1"/>
</dbReference>
<dbReference type="NCBIfam" id="TIGR00860">
    <property type="entry name" value="LIC"/>
    <property type="match status" value="1"/>
</dbReference>
<name>A0A7I8W920_9ANNE</name>
<keyword evidence="9 11" id="KW-0472">Membrane</keyword>
<dbReference type="InterPro" id="IPR006201">
    <property type="entry name" value="Neur_channel"/>
</dbReference>
<evidence type="ECO:0000256" key="11">
    <source>
        <dbReference type="RuleBase" id="RU000687"/>
    </source>
</evidence>
<keyword evidence="5 11" id="KW-0812">Transmembrane</keyword>
<dbReference type="EMBL" id="CAJFCJ010000022">
    <property type="protein sequence ID" value="CAD5124623.1"/>
    <property type="molecule type" value="Genomic_DNA"/>
</dbReference>
<dbReference type="FunFam" id="2.70.170.10:FF:000014">
    <property type="entry name" value="Glycine receptor subunit beta"/>
    <property type="match status" value="1"/>
</dbReference>
<sequence length="411" mass="47310">MERLLGILLLLTSLQVTAQNTKNANISEMTEFIKYLDQAKYDNRVRPNIDTGIPVRVEMNFFVNTISTLSEVHMEYTINIYMRQKWTDPRLQHNFSTITLSHQYGDKLWVPDLFFKNEKQATFHDIAVPNRLITITSDGTVLYSQRLSLTLSCNMYLGRFPLDVQRCPLYLESYGYTTKDLQFYWREEDPIQLNKDIKLPEFDLTKSELGNCTVAYITGAFTCVNATFTLERQFTYYLIQTYIPSMLVVFLSWVSFWIDRHAVPARITLGLLTVLTISTQSSSSSERLPKVSYVKALDIWQVTCLIFVFGALIEYSIVNVLSRREYNTYVRKKGHDQENHLRIPQLAVAALKLSAYPIFQRFLDKEAGEPKSEDDSQVINTASANGAHRPDNVEIPNGERRPSATPSAVFR</sequence>
<evidence type="ECO:0000256" key="2">
    <source>
        <dbReference type="ARBA" id="ARBA00004236"/>
    </source>
</evidence>
<organism evidence="15 16">
    <name type="scientific">Dimorphilus gyrociliatus</name>
    <dbReference type="NCBI Taxonomy" id="2664684"/>
    <lineage>
        <taxon>Eukaryota</taxon>
        <taxon>Metazoa</taxon>
        <taxon>Spiralia</taxon>
        <taxon>Lophotrochozoa</taxon>
        <taxon>Annelida</taxon>
        <taxon>Polychaeta</taxon>
        <taxon>Polychaeta incertae sedis</taxon>
        <taxon>Dinophilidae</taxon>
        <taxon>Dimorphilus</taxon>
    </lineage>
</organism>
<dbReference type="InterPro" id="IPR036719">
    <property type="entry name" value="Neuro-gated_channel_TM_sf"/>
</dbReference>
<evidence type="ECO:0000259" key="13">
    <source>
        <dbReference type="Pfam" id="PF02931"/>
    </source>
</evidence>
<feature type="transmembrane region" description="Helical" evidence="11">
    <location>
        <begin position="263"/>
        <end position="279"/>
    </location>
</feature>
<reference evidence="15 16" key="1">
    <citation type="submission" date="2020-08" db="EMBL/GenBank/DDBJ databases">
        <authorList>
            <person name="Hejnol A."/>
        </authorList>
    </citation>
    <scope>NUCLEOTIDE SEQUENCE [LARGE SCALE GENOMIC DNA]</scope>
</reference>
<feature type="chain" id="PRO_5029942801" evidence="11">
    <location>
        <begin position="19"/>
        <end position="411"/>
    </location>
</feature>
<feature type="compositionally biased region" description="Basic and acidic residues" evidence="12">
    <location>
        <begin position="388"/>
        <end position="402"/>
    </location>
</feature>
<feature type="domain" description="Neurotransmitter-gated ion-channel transmembrane" evidence="14">
    <location>
        <begin position="241"/>
        <end position="350"/>
    </location>
</feature>
<dbReference type="InterPro" id="IPR006202">
    <property type="entry name" value="Neur_chan_lig-bd"/>
</dbReference>
<dbReference type="PANTHER" id="PTHR18945">
    <property type="entry name" value="NEUROTRANSMITTER GATED ION CHANNEL"/>
    <property type="match status" value="1"/>
</dbReference>
<dbReference type="InterPro" id="IPR006028">
    <property type="entry name" value="GABAA/Glycine_rcpt"/>
</dbReference>
<evidence type="ECO:0000256" key="7">
    <source>
        <dbReference type="ARBA" id="ARBA00022989"/>
    </source>
</evidence>
<comment type="similarity">
    <text evidence="11">Belongs to the ligand-gated ion channel (TC 1.A.9) family.</text>
</comment>
<dbReference type="InterPro" id="IPR036734">
    <property type="entry name" value="Neur_chan_lig-bd_sf"/>
</dbReference>
<evidence type="ECO:0000256" key="10">
    <source>
        <dbReference type="ARBA" id="ARBA00023303"/>
    </source>
</evidence>
<dbReference type="InterPro" id="IPR038050">
    <property type="entry name" value="Neuro_actylchol_rec"/>
</dbReference>
<dbReference type="GO" id="GO:0005886">
    <property type="term" value="C:plasma membrane"/>
    <property type="evidence" value="ECO:0007669"/>
    <property type="project" value="UniProtKB-SubCell"/>
</dbReference>
<keyword evidence="3 11" id="KW-0813">Transport</keyword>
<evidence type="ECO:0000256" key="6">
    <source>
        <dbReference type="ARBA" id="ARBA00022729"/>
    </source>
</evidence>
<evidence type="ECO:0000313" key="16">
    <source>
        <dbReference type="Proteomes" id="UP000549394"/>
    </source>
</evidence>
<comment type="subcellular location">
    <subcellularLocation>
        <location evidence="2">Cell membrane</location>
    </subcellularLocation>
    <subcellularLocation>
        <location evidence="1">Membrane</location>
        <topology evidence="1">Multi-pass membrane protein</topology>
    </subcellularLocation>
</comment>
<comment type="caution">
    <text evidence="11">Lacks conserved residue(s) required for the propagation of feature annotation.</text>
</comment>
<evidence type="ECO:0000259" key="14">
    <source>
        <dbReference type="Pfam" id="PF02932"/>
    </source>
</evidence>
<dbReference type="Proteomes" id="UP000549394">
    <property type="component" value="Unassembled WGS sequence"/>
</dbReference>
<keyword evidence="7 11" id="KW-1133">Transmembrane helix</keyword>
<proteinExistence type="inferred from homology"/>
<evidence type="ECO:0000256" key="5">
    <source>
        <dbReference type="ARBA" id="ARBA00022692"/>
    </source>
</evidence>
<dbReference type="Pfam" id="PF02932">
    <property type="entry name" value="Neur_chan_memb"/>
    <property type="match status" value="1"/>
</dbReference>
<dbReference type="PRINTS" id="PR00252">
    <property type="entry name" value="NRIONCHANNEL"/>
</dbReference>
<protein>
    <submittedName>
        <fullName evidence="15">DgyrCDS12892</fullName>
    </submittedName>
</protein>